<evidence type="ECO:0000256" key="3">
    <source>
        <dbReference type="ARBA" id="ARBA00022771"/>
    </source>
</evidence>
<protein>
    <recommendedName>
        <fullName evidence="6">MYND-type domain-containing protein</fullName>
    </recommendedName>
</protein>
<comment type="caution">
    <text evidence="7">The sequence shown here is derived from an EMBL/GenBank/DDBJ whole genome shotgun (WGS) entry which is preliminary data.</text>
</comment>
<keyword evidence="3 5" id="KW-0863">Zinc-finger</keyword>
<evidence type="ECO:0000256" key="1">
    <source>
        <dbReference type="ARBA" id="ARBA00008307"/>
    </source>
</evidence>
<dbReference type="InterPro" id="IPR002893">
    <property type="entry name" value="Znf_MYND"/>
</dbReference>
<keyword evidence="2" id="KW-0479">Metal-binding</keyword>
<evidence type="ECO:0000259" key="6">
    <source>
        <dbReference type="PROSITE" id="PS50865"/>
    </source>
</evidence>
<dbReference type="InterPro" id="IPR024810">
    <property type="entry name" value="MAB21L/cGLR"/>
</dbReference>
<sequence>MTRSTHFILFIDEPKDLDFLKCDELLPVIEDFSLANPNSLSLLVVRELYTPAGYIKLQVVTKDVPFTAAYWPYMCELEIDRSVKIDRSERIVLFDFLVPDKTPILQRQKNKPALKAENYYSLNTDTVFCYRCLTWPTMAKEWLSRPRPFGWPSSDMIQELKSLGFFVVRKGHPFSSDIDLEWRISLSLQERKLITNLTDVQHKCYVVLKMLNRYIIKLDCITSYHWKTCLFYVIEENNQNVWEKKNLFHCIQLCVAQMLKWIKCGFCPNYFIPKENLFDGRLNNSSRLISEQILGELLNVGLHWFLDVKGNNICDFVRSRGFVEWYQLFQTNSAKGYDQVVYCVNTSIIRAALIVFKNIILSRYGFRSKKQSATFITLMWSTIDRIEKSGPITKHTLQDTKYALSLLLPHIYTCLASSISATLIKNRNSQIRDFLLLGSFTYFMRGKLSGYLKYLLYAMEFYDDCEWWLDQMIEDEIVYNPSFCSCRYIKSDAIVTLYNGTNTPMMEVSTCVLFMPNELQITPDALKYEMFRFVGISLKKEDRENKFCLWHYRAVVDSNVLYFLLKYLIKRKVGRIQESDDAVNCIINMMDVKNVRHRDVAYNIIGWILHSEFLTPRALYYFKTSWEIMNSWDLGCFIFTEEMRRKQYLFNSAKIHALVFLYDIWVASKTHKIHYCFHCLVYDINLRKCSKCKTAAYCSKLCKKINWKIHKEVCKIVRTFHKQI</sequence>
<name>A0A8B6GSC0_MYTGA</name>
<evidence type="ECO:0000313" key="7">
    <source>
        <dbReference type="EMBL" id="VDI68209.1"/>
    </source>
</evidence>
<keyword evidence="4" id="KW-0862">Zinc</keyword>
<accession>A0A8B6GSC0</accession>
<dbReference type="InterPro" id="IPR046906">
    <property type="entry name" value="Mab-21_HhH/H2TH-like"/>
</dbReference>
<gene>
    <name evidence="7" type="ORF">MGAL_10B091370</name>
</gene>
<dbReference type="Pfam" id="PF03281">
    <property type="entry name" value="Mab-21"/>
    <property type="match status" value="1"/>
</dbReference>
<dbReference type="SMART" id="SM01265">
    <property type="entry name" value="Mab-21"/>
    <property type="match status" value="1"/>
</dbReference>
<dbReference type="PANTHER" id="PTHR10656:SF69">
    <property type="entry name" value="MAB-21-LIKE HHH_H2TH-LIKE DOMAIN-CONTAINING PROTEIN"/>
    <property type="match status" value="1"/>
</dbReference>
<dbReference type="Proteomes" id="UP000596742">
    <property type="component" value="Unassembled WGS sequence"/>
</dbReference>
<dbReference type="PROSITE" id="PS50865">
    <property type="entry name" value="ZF_MYND_2"/>
    <property type="match status" value="1"/>
</dbReference>
<evidence type="ECO:0000256" key="2">
    <source>
        <dbReference type="ARBA" id="ARBA00022723"/>
    </source>
</evidence>
<evidence type="ECO:0000256" key="5">
    <source>
        <dbReference type="PROSITE-ProRule" id="PRU00134"/>
    </source>
</evidence>
<organism evidence="7 8">
    <name type="scientific">Mytilus galloprovincialis</name>
    <name type="common">Mediterranean mussel</name>
    <dbReference type="NCBI Taxonomy" id="29158"/>
    <lineage>
        <taxon>Eukaryota</taxon>
        <taxon>Metazoa</taxon>
        <taxon>Spiralia</taxon>
        <taxon>Lophotrochozoa</taxon>
        <taxon>Mollusca</taxon>
        <taxon>Bivalvia</taxon>
        <taxon>Autobranchia</taxon>
        <taxon>Pteriomorphia</taxon>
        <taxon>Mytilida</taxon>
        <taxon>Mytiloidea</taxon>
        <taxon>Mytilidae</taxon>
        <taxon>Mytilinae</taxon>
        <taxon>Mytilus</taxon>
    </lineage>
</organism>
<comment type="similarity">
    <text evidence="1">Belongs to the mab-21 family.</text>
</comment>
<dbReference type="Gene3D" id="1.10.1410.40">
    <property type="match status" value="1"/>
</dbReference>
<dbReference type="EMBL" id="UYJE01008886">
    <property type="protein sequence ID" value="VDI68209.1"/>
    <property type="molecule type" value="Genomic_DNA"/>
</dbReference>
<dbReference type="GO" id="GO:0008270">
    <property type="term" value="F:zinc ion binding"/>
    <property type="evidence" value="ECO:0007669"/>
    <property type="project" value="UniProtKB-KW"/>
</dbReference>
<dbReference type="Gene3D" id="6.10.140.2220">
    <property type="match status" value="1"/>
</dbReference>
<dbReference type="InterPro" id="IPR046903">
    <property type="entry name" value="Mab-21-like_nuc_Trfase"/>
</dbReference>
<feature type="domain" description="MYND-type" evidence="6">
    <location>
        <begin position="676"/>
        <end position="714"/>
    </location>
</feature>
<dbReference type="Pfam" id="PF20266">
    <property type="entry name" value="Mab-21_C"/>
    <property type="match status" value="1"/>
</dbReference>
<dbReference type="PANTHER" id="PTHR10656">
    <property type="entry name" value="CELL FATE DETERMINING PROTEIN MAB21-RELATED"/>
    <property type="match status" value="1"/>
</dbReference>
<evidence type="ECO:0000313" key="8">
    <source>
        <dbReference type="Proteomes" id="UP000596742"/>
    </source>
</evidence>
<dbReference type="Pfam" id="PF01753">
    <property type="entry name" value="zf-MYND"/>
    <property type="match status" value="1"/>
</dbReference>
<dbReference type="AlphaFoldDB" id="A0A8B6GSC0"/>
<evidence type="ECO:0000256" key="4">
    <source>
        <dbReference type="ARBA" id="ARBA00022833"/>
    </source>
</evidence>
<reference evidence="7" key="1">
    <citation type="submission" date="2018-11" db="EMBL/GenBank/DDBJ databases">
        <authorList>
            <person name="Alioto T."/>
            <person name="Alioto T."/>
        </authorList>
    </citation>
    <scope>NUCLEOTIDE SEQUENCE</scope>
</reference>
<dbReference type="SUPFAM" id="SSF144232">
    <property type="entry name" value="HIT/MYND zinc finger-like"/>
    <property type="match status" value="1"/>
</dbReference>
<dbReference type="OrthoDB" id="6114162at2759"/>
<keyword evidence="8" id="KW-1185">Reference proteome</keyword>
<proteinExistence type="inferred from homology"/>